<dbReference type="InterPro" id="IPR043993">
    <property type="entry name" value="T4SS_pilin"/>
</dbReference>
<protein>
    <submittedName>
        <fullName evidence="2">Uncharacterized protein</fullName>
    </submittedName>
</protein>
<reference evidence="2 3" key="1">
    <citation type="journal article" date="2016" name="Nat. Commun.">
        <title>Thousands of microbial genomes shed light on interconnected biogeochemical processes in an aquifer system.</title>
        <authorList>
            <person name="Anantharaman K."/>
            <person name="Brown C.T."/>
            <person name="Hug L.A."/>
            <person name="Sharon I."/>
            <person name="Castelle C.J."/>
            <person name="Probst A.J."/>
            <person name="Thomas B.C."/>
            <person name="Singh A."/>
            <person name="Wilkins M.J."/>
            <person name="Karaoz U."/>
            <person name="Brodie E.L."/>
            <person name="Williams K.H."/>
            <person name="Hubbard S.S."/>
            <person name="Banfield J.F."/>
        </authorList>
    </citation>
    <scope>NUCLEOTIDE SEQUENCE [LARGE SCALE GENOMIC DNA]</scope>
</reference>
<evidence type="ECO:0000313" key="2">
    <source>
        <dbReference type="EMBL" id="OGY93036.1"/>
    </source>
</evidence>
<comment type="caution">
    <text evidence="2">The sequence shown here is derived from an EMBL/GenBank/DDBJ whole genome shotgun (WGS) entry which is preliminary data.</text>
</comment>
<dbReference type="Proteomes" id="UP000177349">
    <property type="component" value="Unassembled WGS sequence"/>
</dbReference>
<dbReference type="EMBL" id="MHKN01000002">
    <property type="protein sequence ID" value="OGY93036.1"/>
    <property type="molecule type" value="Genomic_DNA"/>
</dbReference>
<sequence>MRLSKQTKILTIGAAMLLVVGFFVVPQIAFGAPSIDFPTSFADFSSQDLKTIIENIVRIVLGFVGIIFILILLYGGIIWMTSGGNEQKIAQAKKIIMSAVIGLILTLSAYAIARLIIRSIEGIGNPPTSTSGGPPGGFGIALGAGALESHYPGRNAVGVPRNTNIFVTFKEAMQPGTICDPGPDGILGNLDDTVLEANVTVMDVNNAVTAADANNANPGTGVGQDNILEGIGCQPTDATNTTFKFDPPANLGRTSGDTLYQVDLTPAIMTAAGKPAVWPAAYSWKFTVSTSIDTTPPTVTSVVPLGPPAPFGIAIPRNTIVQVTFSEAVDPTTASGIFDAVNNFDNITLFDDTGTQIEGAYRIGNQYRTVEFISNEPCGINSCGLWVYCLPESVIDGTVTDAVTDMAGVSLDGENQIPLTFPSGNGTLGGDYLWPFQTSANIDLSAPFLTDREPPKVPLTGNVSLFNPLELHFNESLSVRTLISDNVYISSPLTDYWIEYDGDPDLNPLTTKSLVRIRHDRFIPVTTYEAGVNSYVNDLFQNCYFPAACDNDGDGALTTPGPDDPNGNGDFEAAECAF</sequence>
<gene>
    <name evidence="2" type="ORF">A3B31_00470</name>
</gene>
<dbReference type="Pfam" id="PF18895">
    <property type="entry name" value="T4SS_pilin"/>
    <property type="match status" value="1"/>
</dbReference>
<organism evidence="2 3">
    <name type="scientific">Candidatus Komeilibacteria bacterium RIFCSPLOWO2_01_FULL_53_11</name>
    <dbReference type="NCBI Taxonomy" id="1798552"/>
    <lineage>
        <taxon>Bacteria</taxon>
        <taxon>Candidatus Komeiliibacteriota</taxon>
    </lineage>
</organism>
<keyword evidence="1" id="KW-0812">Transmembrane</keyword>
<feature type="transmembrane region" description="Helical" evidence="1">
    <location>
        <begin position="55"/>
        <end position="74"/>
    </location>
</feature>
<keyword evidence="1" id="KW-1133">Transmembrane helix</keyword>
<dbReference type="AlphaFoldDB" id="A0A1G2BVS6"/>
<keyword evidence="1" id="KW-0472">Membrane</keyword>
<accession>A0A1G2BVS6</accession>
<proteinExistence type="predicted"/>
<name>A0A1G2BVS6_9BACT</name>
<evidence type="ECO:0000313" key="3">
    <source>
        <dbReference type="Proteomes" id="UP000177349"/>
    </source>
</evidence>
<evidence type="ECO:0000256" key="1">
    <source>
        <dbReference type="SAM" id="Phobius"/>
    </source>
</evidence>
<feature type="transmembrane region" description="Helical" evidence="1">
    <location>
        <begin position="95"/>
        <end position="117"/>
    </location>
</feature>